<dbReference type="Pfam" id="PF13584">
    <property type="entry name" value="BatD"/>
    <property type="match status" value="1"/>
</dbReference>
<dbReference type="PANTHER" id="PTHR40940">
    <property type="entry name" value="PROTEIN BATD-RELATED"/>
    <property type="match status" value="1"/>
</dbReference>
<evidence type="ECO:0000256" key="1">
    <source>
        <dbReference type="SAM" id="Phobius"/>
    </source>
</evidence>
<keyword evidence="3" id="KW-1185">Reference proteome</keyword>
<keyword evidence="1" id="KW-0472">Membrane</keyword>
<evidence type="ECO:0000313" key="2">
    <source>
        <dbReference type="EMBL" id="MBD8018693.1"/>
    </source>
</evidence>
<name>A0ABR8WP25_9FLAO</name>
<keyword evidence="1" id="KW-1133">Transmembrane helix</keyword>
<sequence>MKLKFYFILFFLAALHIRGQVTLEVTEVKETRVNQRFNLSIMLQISGENMQQETPLRLPDLSKFDIVGTASEQNTVVLDARKGEIINQMVYQFVLSPKQAGKIKIGSVLVTVNGKIYKTEPFEMTVRESEKIAAAPDPVIDENVYLNMEIRDRSVYKNEPTVAVLRAYSRDYGSFRKVRNIQFPQQKNVQIQPVSLNKPEIETRSGLASQVLAVFLIFPSESGSIDITPATASIARSTKEKIVSNSVRLNVKKLPAGMPANFKNAVGNFEVSLVKNDPATVPEIDQPVNVTVKLSGAGNLRSVRMPKLLSSENYVFYKPTITSNTRAEEDKLFGTITADYVVIPKKPGPINVLLENFSYFNPEDQNYVELGPQSLALDVKTHQQVLDAKSTLERVNDYTNNVLETVNTPVLQTQNLKVKNPKKIDWKIVFLNLGILVAAVSLFLLFRRKWNQRKPALVEAYKPIMTVAETEEIIKRNLQYNFSDGIEYLKFLSKNNESAKFFETYQDMVLKIKEKFNAANETDFRKILAEKFGQSAAEEYRLISEKVKIEKYSPLQTQESLTKLWEDIAALFQKIAF</sequence>
<keyword evidence="1" id="KW-0812">Transmembrane</keyword>
<gene>
    <name evidence="2" type="ORF">H9628_09430</name>
</gene>
<dbReference type="InterPro" id="IPR025738">
    <property type="entry name" value="BatD"/>
</dbReference>
<proteinExistence type="predicted"/>
<dbReference type="Proteomes" id="UP000626242">
    <property type="component" value="Unassembled WGS sequence"/>
</dbReference>
<organism evidence="2 3">
    <name type="scientific">Kaistella pullorum</name>
    <dbReference type="NCBI Taxonomy" id="2763074"/>
    <lineage>
        <taxon>Bacteria</taxon>
        <taxon>Pseudomonadati</taxon>
        <taxon>Bacteroidota</taxon>
        <taxon>Flavobacteriia</taxon>
        <taxon>Flavobacteriales</taxon>
        <taxon>Weeksellaceae</taxon>
        <taxon>Chryseobacterium group</taxon>
        <taxon>Kaistella</taxon>
    </lineage>
</organism>
<protein>
    <submittedName>
        <fullName evidence="2">BatD family protein</fullName>
    </submittedName>
</protein>
<feature type="transmembrane region" description="Helical" evidence="1">
    <location>
        <begin position="426"/>
        <end position="446"/>
    </location>
</feature>
<dbReference type="RefSeq" id="WP_251833900.1">
    <property type="nucleotide sequence ID" value="NZ_JACSPS010000003.1"/>
</dbReference>
<reference evidence="2 3" key="1">
    <citation type="submission" date="2020-08" db="EMBL/GenBank/DDBJ databases">
        <title>A Genomic Blueprint of the Chicken Gut Microbiome.</title>
        <authorList>
            <person name="Gilroy R."/>
            <person name="Ravi A."/>
            <person name="Getino M."/>
            <person name="Pursley I."/>
            <person name="Horton D.L."/>
            <person name="Alikhan N.-F."/>
            <person name="Baker D."/>
            <person name="Gharbi K."/>
            <person name="Hall N."/>
            <person name="Watson M."/>
            <person name="Adriaenssens E.M."/>
            <person name="Foster-Nyarko E."/>
            <person name="Jarju S."/>
            <person name="Secka A."/>
            <person name="Antonio M."/>
            <person name="Oren A."/>
            <person name="Chaudhuri R."/>
            <person name="La Ragione R.M."/>
            <person name="Hildebrand F."/>
            <person name="Pallen M.J."/>
        </authorList>
    </citation>
    <scope>NUCLEOTIDE SEQUENCE [LARGE SCALE GENOMIC DNA]</scope>
    <source>
        <strain evidence="2 3">Sa1CVA4</strain>
    </source>
</reference>
<dbReference type="EMBL" id="JACSPS010000003">
    <property type="protein sequence ID" value="MBD8018693.1"/>
    <property type="molecule type" value="Genomic_DNA"/>
</dbReference>
<comment type="caution">
    <text evidence="2">The sequence shown here is derived from an EMBL/GenBank/DDBJ whole genome shotgun (WGS) entry which is preliminary data.</text>
</comment>
<accession>A0ABR8WP25</accession>
<dbReference type="PANTHER" id="PTHR40940:SF2">
    <property type="entry name" value="BATD"/>
    <property type="match status" value="1"/>
</dbReference>
<evidence type="ECO:0000313" key="3">
    <source>
        <dbReference type="Proteomes" id="UP000626242"/>
    </source>
</evidence>